<dbReference type="NCBIfam" id="TIGR00229">
    <property type="entry name" value="sensory_box"/>
    <property type="match status" value="1"/>
</dbReference>
<sequence length="221" mass="24238">MQDMQALFPADIDPNIADGKSIMETVVMSMAEGVVVQAQAGEILACNPSAERILGLSADQMKGLTSMDSNWRAVRDDGSPFPGKAHPSMITLETGDSCSDVIMGVHRPDYSLVWILVNSRPLGGETGSKPKAVVSTFTEITQLRRVREERERLADKLQRALTTALSGYIPICASCKKIRDSKSDWIELEQFINIQTGADFTHTMCPGCITDLYPELGREED</sequence>
<dbReference type="CDD" id="cd00130">
    <property type="entry name" value="PAS"/>
    <property type="match status" value="1"/>
</dbReference>
<dbReference type="PROSITE" id="PS50112">
    <property type="entry name" value="PAS"/>
    <property type="match status" value="1"/>
</dbReference>
<dbReference type="AlphaFoldDB" id="A0A8J6YA84"/>
<name>A0A8J6YA84_9BACT</name>
<dbReference type="EMBL" id="JACXWD010000101">
    <property type="protein sequence ID" value="MBD3869506.1"/>
    <property type="molecule type" value="Genomic_DNA"/>
</dbReference>
<dbReference type="InterPro" id="IPR000014">
    <property type="entry name" value="PAS"/>
</dbReference>
<reference evidence="2 3" key="1">
    <citation type="submission" date="2020-08" db="EMBL/GenBank/DDBJ databases">
        <title>Acidobacteriota in marine sediments use diverse sulfur dissimilation pathways.</title>
        <authorList>
            <person name="Wasmund K."/>
        </authorList>
    </citation>
    <scope>NUCLEOTIDE SEQUENCE [LARGE SCALE GENOMIC DNA]</scope>
    <source>
        <strain evidence="2">MAG AM4</strain>
    </source>
</reference>
<dbReference type="Proteomes" id="UP000648239">
    <property type="component" value="Unassembled WGS sequence"/>
</dbReference>
<protein>
    <submittedName>
        <fullName evidence="2">PAS domain S-box protein</fullName>
    </submittedName>
</protein>
<comment type="caution">
    <text evidence="2">The sequence shown here is derived from an EMBL/GenBank/DDBJ whole genome shotgun (WGS) entry which is preliminary data.</text>
</comment>
<accession>A0A8J6YA84</accession>
<proteinExistence type="predicted"/>
<dbReference type="InterPro" id="IPR035965">
    <property type="entry name" value="PAS-like_dom_sf"/>
</dbReference>
<dbReference type="Gene3D" id="3.30.450.20">
    <property type="entry name" value="PAS domain"/>
    <property type="match status" value="1"/>
</dbReference>
<feature type="domain" description="PAS" evidence="1">
    <location>
        <begin position="19"/>
        <end position="63"/>
    </location>
</feature>
<dbReference type="SUPFAM" id="SSF55785">
    <property type="entry name" value="PYP-like sensor domain (PAS domain)"/>
    <property type="match status" value="1"/>
</dbReference>
<gene>
    <name evidence="2" type="ORF">IFK94_15400</name>
</gene>
<evidence type="ECO:0000259" key="1">
    <source>
        <dbReference type="PROSITE" id="PS50112"/>
    </source>
</evidence>
<dbReference type="Pfam" id="PF13426">
    <property type="entry name" value="PAS_9"/>
    <property type="match status" value="1"/>
</dbReference>
<evidence type="ECO:0000313" key="3">
    <source>
        <dbReference type="Proteomes" id="UP000648239"/>
    </source>
</evidence>
<organism evidence="2 3">
    <name type="scientific">Candidatus Polarisedimenticola svalbardensis</name>
    <dbReference type="NCBI Taxonomy" id="2886004"/>
    <lineage>
        <taxon>Bacteria</taxon>
        <taxon>Pseudomonadati</taxon>
        <taxon>Acidobacteriota</taxon>
        <taxon>Candidatus Polarisedimenticolia</taxon>
        <taxon>Candidatus Polarisedimenticolales</taxon>
        <taxon>Candidatus Polarisedimenticolaceae</taxon>
        <taxon>Candidatus Polarisedimenticola</taxon>
    </lineage>
</organism>
<evidence type="ECO:0000313" key="2">
    <source>
        <dbReference type="EMBL" id="MBD3869506.1"/>
    </source>
</evidence>